<comment type="caution">
    <text evidence="1">The sequence shown here is derived from an EMBL/GenBank/DDBJ whole genome shotgun (WGS) entry which is preliminary data.</text>
</comment>
<name>A0AA88QJP0_9TELE</name>
<reference evidence="1" key="1">
    <citation type="submission" date="2023-08" db="EMBL/GenBank/DDBJ databases">
        <title>Chromosome-level Genome Assembly of mud carp (Cirrhinus molitorella).</title>
        <authorList>
            <person name="Liu H."/>
        </authorList>
    </citation>
    <scope>NUCLEOTIDE SEQUENCE</scope>
    <source>
        <strain evidence="1">Prfri</strain>
        <tissue evidence="1">Muscle</tissue>
    </source>
</reference>
<dbReference type="EMBL" id="JAUYZG010000001">
    <property type="protein sequence ID" value="KAK2916040.1"/>
    <property type="molecule type" value="Genomic_DNA"/>
</dbReference>
<sequence>MPESGLLIITSQVNRTESLPSTGSRGRRGLMWLQEGGVTHLTKPKDSDPSTTVDNSGHTFTCSERSLFYLNGDRRTCTILPVDSAQTTQCINIVHCLSTFIAKWRPLWQL</sequence>
<gene>
    <name evidence="1" type="ORF">Q8A67_000414</name>
</gene>
<protein>
    <submittedName>
        <fullName evidence="1">Uncharacterized protein</fullName>
    </submittedName>
</protein>
<accession>A0AA88QJP0</accession>
<organism evidence="1 2">
    <name type="scientific">Cirrhinus molitorella</name>
    <name type="common">mud carp</name>
    <dbReference type="NCBI Taxonomy" id="172907"/>
    <lineage>
        <taxon>Eukaryota</taxon>
        <taxon>Metazoa</taxon>
        <taxon>Chordata</taxon>
        <taxon>Craniata</taxon>
        <taxon>Vertebrata</taxon>
        <taxon>Euteleostomi</taxon>
        <taxon>Actinopterygii</taxon>
        <taxon>Neopterygii</taxon>
        <taxon>Teleostei</taxon>
        <taxon>Ostariophysi</taxon>
        <taxon>Cypriniformes</taxon>
        <taxon>Cyprinidae</taxon>
        <taxon>Labeoninae</taxon>
        <taxon>Labeonini</taxon>
        <taxon>Cirrhinus</taxon>
    </lineage>
</organism>
<evidence type="ECO:0000313" key="1">
    <source>
        <dbReference type="EMBL" id="KAK2916040.1"/>
    </source>
</evidence>
<keyword evidence="2" id="KW-1185">Reference proteome</keyword>
<proteinExistence type="predicted"/>
<evidence type="ECO:0000313" key="2">
    <source>
        <dbReference type="Proteomes" id="UP001187343"/>
    </source>
</evidence>
<dbReference type="Proteomes" id="UP001187343">
    <property type="component" value="Unassembled WGS sequence"/>
</dbReference>
<dbReference type="AlphaFoldDB" id="A0AA88QJP0"/>